<evidence type="ECO:0000256" key="4">
    <source>
        <dbReference type="SAM" id="MobiDB-lite"/>
    </source>
</evidence>
<reference evidence="6 7" key="1">
    <citation type="submission" date="2018-09" db="EMBL/GenBank/DDBJ databases">
        <title>Metagenome Assembled Genomes from an Advanced Water Purification Facility.</title>
        <authorList>
            <person name="Stamps B.W."/>
            <person name="Spear J.R."/>
        </authorList>
    </citation>
    <scope>NUCLEOTIDE SEQUENCE [LARGE SCALE GENOMIC DNA]</scope>
    <source>
        <strain evidence="6">Bin_27_1</strain>
    </source>
</reference>
<dbReference type="SUPFAM" id="SSF56349">
    <property type="entry name" value="DNA breaking-rejoining enzymes"/>
    <property type="match status" value="1"/>
</dbReference>
<dbReference type="InterPro" id="IPR024457">
    <property type="entry name" value="Putative_integrase_N"/>
</dbReference>
<accession>A0A5C7SW77</accession>
<feature type="compositionally biased region" description="Polar residues" evidence="4">
    <location>
        <begin position="392"/>
        <end position="402"/>
    </location>
</feature>
<dbReference type="InterPro" id="IPR024456">
    <property type="entry name" value="Integrase_catalytic_putative"/>
</dbReference>
<dbReference type="GO" id="GO:0015074">
    <property type="term" value="P:DNA integration"/>
    <property type="evidence" value="ECO:0007669"/>
    <property type="project" value="UniProtKB-KW"/>
</dbReference>
<evidence type="ECO:0000256" key="1">
    <source>
        <dbReference type="ARBA" id="ARBA00022908"/>
    </source>
</evidence>
<comment type="caution">
    <text evidence="6">The sequence shown here is derived from an EMBL/GenBank/DDBJ whole genome shotgun (WGS) entry which is preliminary data.</text>
</comment>
<dbReference type="Gene3D" id="1.10.150.130">
    <property type="match status" value="1"/>
</dbReference>
<dbReference type="Pfam" id="PF12835">
    <property type="entry name" value="Integrase_1"/>
    <property type="match status" value="1"/>
</dbReference>
<dbReference type="RefSeq" id="WP_276657787.1">
    <property type="nucleotide sequence ID" value="NZ_SSFD01000094.1"/>
</dbReference>
<name>A0A5C7SW77_THASP</name>
<gene>
    <name evidence="6" type="ORF">E6Q80_06725</name>
</gene>
<protein>
    <submittedName>
        <fullName evidence="6">Integrase</fullName>
    </submittedName>
</protein>
<organism evidence="6 7">
    <name type="scientific">Thauera aminoaromatica</name>
    <dbReference type="NCBI Taxonomy" id="164330"/>
    <lineage>
        <taxon>Bacteria</taxon>
        <taxon>Pseudomonadati</taxon>
        <taxon>Pseudomonadota</taxon>
        <taxon>Betaproteobacteria</taxon>
        <taxon>Rhodocyclales</taxon>
        <taxon>Zoogloeaceae</taxon>
        <taxon>Thauera</taxon>
    </lineage>
</organism>
<feature type="region of interest" description="Disordered" evidence="4">
    <location>
        <begin position="1"/>
        <end position="33"/>
    </location>
</feature>
<feature type="region of interest" description="Disordered" evidence="4">
    <location>
        <begin position="367"/>
        <end position="402"/>
    </location>
</feature>
<dbReference type="Pfam" id="PF12834">
    <property type="entry name" value="Phage_int_SAM_2"/>
    <property type="match status" value="1"/>
</dbReference>
<evidence type="ECO:0000259" key="5">
    <source>
        <dbReference type="PROSITE" id="PS51900"/>
    </source>
</evidence>
<sequence>MSTANPTASTRRRVQGTAGLGRAAPLQPTRDQARANLPPAAILARYQPGKADPMKVLEVLLGLFNSLHTSLDKTVSHKTRQERADFLRRFFRDLKTKAGFKSLPDPRNLGERHIRAMVKIWQAEKLAPATIQTYLSFLRGLAMWLGKPGFIHKPADYGLSTEEYQRHEYAQRDKSWSGQGVDIDALVEQVCAYDRYVGASLRLIHAFGLRRKESVMIRPHRCVVPFEATGLSPDERRADHYLRIREGSKGGRLRFVALDNAAGLAALDYARAVAEGEDAHLGDPRHDLKRNLRRFDYVMEKFGITSSERGITAHGLRHEALIRRFGDETGGEAPPVRGGGPLPPDMDHAARQAVAEMAGHGRLRASSAYLGASPSRHTPGTTDEGVAAVSPQEATDATPSTA</sequence>
<dbReference type="AlphaFoldDB" id="A0A5C7SW77"/>
<dbReference type="Proteomes" id="UP000321192">
    <property type="component" value="Unassembled WGS sequence"/>
</dbReference>
<feature type="domain" description="Core-binding (CB)" evidence="5">
    <location>
        <begin position="54"/>
        <end position="146"/>
    </location>
</feature>
<dbReference type="GO" id="GO:0003677">
    <property type="term" value="F:DNA binding"/>
    <property type="evidence" value="ECO:0007669"/>
    <property type="project" value="UniProtKB-UniRule"/>
</dbReference>
<keyword evidence="2 3" id="KW-0238">DNA-binding</keyword>
<dbReference type="InterPro" id="IPR011010">
    <property type="entry name" value="DNA_brk_join_enz"/>
</dbReference>
<proteinExistence type="predicted"/>
<keyword evidence="1" id="KW-0229">DNA integration</keyword>
<evidence type="ECO:0000313" key="7">
    <source>
        <dbReference type="Proteomes" id="UP000321192"/>
    </source>
</evidence>
<dbReference type="InterPro" id="IPR044068">
    <property type="entry name" value="CB"/>
</dbReference>
<dbReference type="PROSITE" id="PS51900">
    <property type="entry name" value="CB"/>
    <property type="match status" value="1"/>
</dbReference>
<evidence type="ECO:0000313" key="6">
    <source>
        <dbReference type="EMBL" id="TXH87055.1"/>
    </source>
</evidence>
<evidence type="ECO:0000256" key="2">
    <source>
        <dbReference type="ARBA" id="ARBA00023125"/>
    </source>
</evidence>
<evidence type="ECO:0000256" key="3">
    <source>
        <dbReference type="PROSITE-ProRule" id="PRU01248"/>
    </source>
</evidence>
<dbReference type="EMBL" id="SSFD01000094">
    <property type="protein sequence ID" value="TXH87055.1"/>
    <property type="molecule type" value="Genomic_DNA"/>
</dbReference>
<dbReference type="InterPro" id="IPR010998">
    <property type="entry name" value="Integrase_recombinase_N"/>
</dbReference>